<evidence type="ECO:0000256" key="2">
    <source>
        <dbReference type="SAM" id="Phobius"/>
    </source>
</evidence>
<feature type="region of interest" description="Disordered" evidence="1">
    <location>
        <begin position="1"/>
        <end position="22"/>
    </location>
</feature>
<keyword evidence="4" id="KW-1185">Reference proteome</keyword>
<organism evidence="3 4">
    <name type="scientific">Streptomyces asoensis</name>
    <dbReference type="NCBI Taxonomy" id="249586"/>
    <lineage>
        <taxon>Bacteria</taxon>
        <taxon>Bacillati</taxon>
        <taxon>Actinomycetota</taxon>
        <taxon>Actinomycetes</taxon>
        <taxon>Kitasatosporales</taxon>
        <taxon>Streptomycetaceae</taxon>
        <taxon>Streptomyces</taxon>
    </lineage>
</organism>
<dbReference type="Proteomes" id="UP000649259">
    <property type="component" value="Unassembled WGS sequence"/>
</dbReference>
<dbReference type="RefSeq" id="WP_189921862.1">
    <property type="nucleotide sequence ID" value="NZ_BMSI01000005.1"/>
</dbReference>
<protein>
    <submittedName>
        <fullName evidence="3">Uncharacterized protein</fullName>
    </submittedName>
</protein>
<feature type="compositionally biased region" description="Low complexity" evidence="1">
    <location>
        <begin position="140"/>
        <end position="153"/>
    </location>
</feature>
<feature type="compositionally biased region" description="Polar residues" evidence="1">
    <location>
        <begin position="1"/>
        <end position="14"/>
    </location>
</feature>
<proteinExistence type="predicted"/>
<dbReference type="GeneID" id="91472664"/>
<evidence type="ECO:0000256" key="1">
    <source>
        <dbReference type="SAM" id="MobiDB-lite"/>
    </source>
</evidence>
<keyword evidence="2" id="KW-0812">Transmembrane</keyword>
<feature type="transmembrane region" description="Helical" evidence="2">
    <location>
        <begin position="40"/>
        <end position="62"/>
    </location>
</feature>
<feature type="region of interest" description="Disordered" evidence="1">
    <location>
        <begin position="125"/>
        <end position="161"/>
    </location>
</feature>
<evidence type="ECO:0000313" key="3">
    <source>
        <dbReference type="EMBL" id="GHI63170.1"/>
    </source>
</evidence>
<keyword evidence="2" id="KW-1133">Transmembrane helix</keyword>
<name>A0ABQ3S4V2_9ACTN</name>
<comment type="caution">
    <text evidence="3">The sequence shown here is derived from an EMBL/GenBank/DDBJ whole genome shotgun (WGS) entry which is preliminary data.</text>
</comment>
<keyword evidence="2" id="KW-0472">Membrane</keyword>
<sequence length="161" mass="17402">MTSSTRSGATPSASRRTEGDRDQARHFEERSHFGFISPSLAVLFLLASFGYAILLSLLALLLDELGLHRYRRLGDLAAVAAAAVVENLGYRQLTAWWRLQGWWASLRNGTPVWGEMTRSGFAGTTPLDHGSHATVPGTTPGAARPGARLPAAAPEERGPRH</sequence>
<gene>
    <name evidence="3" type="ORF">Saso_48200</name>
</gene>
<accession>A0ABQ3S4V2</accession>
<reference evidence="4" key="1">
    <citation type="submission" date="2023-07" db="EMBL/GenBank/DDBJ databases">
        <title>Whole genome shotgun sequence of Streptomyces cacaoi subsp. asoensis NBRC 13813.</title>
        <authorList>
            <person name="Komaki H."/>
            <person name="Tamura T."/>
        </authorList>
    </citation>
    <scope>NUCLEOTIDE SEQUENCE [LARGE SCALE GENOMIC DNA]</scope>
    <source>
        <strain evidence="4">NBRC 13813</strain>
    </source>
</reference>
<evidence type="ECO:0000313" key="4">
    <source>
        <dbReference type="Proteomes" id="UP000649259"/>
    </source>
</evidence>
<dbReference type="EMBL" id="BNEB01000005">
    <property type="protein sequence ID" value="GHI63170.1"/>
    <property type="molecule type" value="Genomic_DNA"/>
</dbReference>